<accession>A0A914UIL5</accession>
<evidence type="ECO:0000259" key="2">
    <source>
        <dbReference type="SMART" id="SM00355"/>
    </source>
</evidence>
<dbReference type="WBParaSite" id="PSAMB.scaffold101size79781.g1837.t1">
    <property type="protein sequence ID" value="PSAMB.scaffold101size79781.g1837.t1"/>
    <property type="gene ID" value="PSAMB.scaffold101size79781.g1837"/>
</dbReference>
<feature type="domain" description="C2H2-type" evidence="2">
    <location>
        <begin position="41"/>
        <end position="62"/>
    </location>
</feature>
<feature type="compositionally biased region" description="Polar residues" evidence="1">
    <location>
        <begin position="139"/>
        <end position="161"/>
    </location>
</feature>
<evidence type="ECO:0000313" key="4">
    <source>
        <dbReference type="WBParaSite" id="PSAMB.scaffold101size79781.g1837.t1"/>
    </source>
</evidence>
<feature type="domain" description="C2H2-type" evidence="2">
    <location>
        <begin position="209"/>
        <end position="230"/>
    </location>
</feature>
<evidence type="ECO:0000256" key="1">
    <source>
        <dbReference type="SAM" id="MobiDB-lite"/>
    </source>
</evidence>
<proteinExistence type="predicted"/>
<dbReference type="AlphaFoldDB" id="A0A914UIL5"/>
<feature type="domain" description="C2H2-type" evidence="2">
    <location>
        <begin position="333"/>
        <end position="357"/>
    </location>
</feature>
<dbReference type="Proteomes" id="UP000887566">
    <property type="component" value="Unplaced"/>
</dbReference>
<feature type="domain" description="C2H2-type" evidence="2">
    <location>
        <begin position="70"/>
        <end position="94"/>
    </location>
</feature>
<feature type="region of interest" description="Disordered" evidence="1">
    <location>
        <begin position="124"/>
        <end position="161"/>
    </location>
</feature>
<keyword evidence="3" id="KW-1185">Reference proteome</keyword>
<protein>
    <submittedName>
        <fullName evidence="4">C2H2-type domain-containing protein</fullName>
    </submittedName>
</protein>
<dbReference type="SMART" id="SM00355">
    <property type="entry name" value="ZnF_C2H2"/>
    <property type="match status" value="5"/>
</dbReference>
<organism evidence="3 4">
    <name type="scientific">Plectus sambesii</name>
    <dbReference type="NCBI Taxonomy" id="2011161"/>
    <lineage>
        <taxon>Eukaryota</taxon>
        <taxon>Metazoa</taxon>
        <taxon>Ecdysozoa</taxon>
        <taxon>Nematoda</taxon>
        <taxon>Chromadorea</taxon>
        <taxon>Plectida</taxon>
        <taxon>Plectina</taxon>
        <taxon>Plectoidea</taxon>
        <taxon>Plectidae</taxon>
        <taxon>Plectus</taxon>
    </lineage>
</organism>
<evidence type="ECO:0000313" key="3">
    <source>
        <dbReference type="Proteomes" id="UP000887566"/>
    </source>
</evidence>
<sequence length="404" mass="45898">VRPPSLRNAIRPKRKGIEEESAFGAHFSSKKSKKETPLYYPYCGECKKHLSTWDRKTHMYRHHVKKADMFKCPKCDTFSKGSKYIIKSHLAAVHGSNTDEVVSKESVYAKEIEHWKRRCWGRGSLTAPADTPPKKNSPGDVSTSKENLDNPTKSSPSGFSEQSIFPAEGLVINCNILKECENAKNREITTADIPFNKSSNASIKWSKTKFCSICPKDTKSRCDVDHILTHHLPPLFASRACGYQSYRIQPVIEHLSSHHPDQMCSDFIDDRTLEFSKELAKAERICCSARVVEDDILSKARKRIKCGLCHAEVSLDSKGRHIFEYHLAVEDLFKCAICGLTSDFDASFIREHIRMQHQSPIKYPFVSRVAEFADKIYAFTAFCFDPNARLNAKFCTKQVFSQVS</sequence>
<feature type="domain" description="C2H2-type" evidence="2">
    <location>
        <begin position="304"/>
        <end position="326"/>
    </location>
</feature>
<name>A0A914UIL5_9BILA</name>
<dbReference type="InterPro" id="IPR013087">
    <property type="entry name" value="Znf_C2H2_type"/>
</dbReference>
<reference evidence="4" key="1">
    <citation type="submission" date="2022-11" db="UniProtKB">
        <authorList>
            <consortium name="WormBaseParasite"/>
        </authorList>
    </citation>
    <scope>IDENTIFICATION</scope>
</reference>